<reference evidence="1 2" key="1">
    <citation type="journal article" date="2007" name="J. Bacteriol.">
        <title>Whole-genome analysis of the methyl tert-butyl ether-degrading beta-proteobacterium Methylibium petroleiphilum PM1.</title>
        <authorList>
            <person name="Kane S.R."/>
            <person name="Chakicherla A.Y."/>
            <person name="Chain P.S.G."/>
            <person name="Schmidt R."/>
            <person name="Shin M.W."/>
            <person name="Legler T.C."/>
            <person name="Scow K.M."/>
            <person name="Larimer F.W."/>
            <person name="Lucas S.M."/>
            <person name="Richardson P.M."/>
            <person name="Hristova K.R."/>
        </authorList>
    </citation>
    <scope>NUCLEOTIDE SEQUENCE [LARGE SCALE GENOMIC DNA]</scope>
    <source>
        <strain evidence="2">ATCC BAA-1232 / LMG 22953 / PM1</strain>
    </source>
</reference>
<dbReference type="Proteomes" id="UP000000366">
    <property type="component" value="Chromosome"/>
</dbReference>
<gene>
    <name evidence="1" type="ordered locus">Mpe_A2070</name>
</gene>
<proteinExistence type="predicted"/>
<dbReference type="HOGENOM" id="CLU_2343500_0_0_4"/>
<evidence type="ECO:0000313" key="1">
    <source>
        <dbReference type="EMBL" id="ABM95026.1"/>
    </source>
</evidence>
<dbReference type="EMBL" id="CP000555">
    <property type="protein sequence ID" value="ABM95026.1"/>
    <property type="molecule type" value="Genomic_DNA"/>
</dbReference>
<sequence>MTERNTNSRLLEMLQHVERSRPMAVDKSPLYRRRLGARAASMPPAELLPVGKAELMRGFDDWATDRDIHLDEIHRFIADPGNSLRRCGHWAALLIAA</sequence>
<name>A2SHI7_METPP</name>
<evidence type="ECO:0000313" key="2">
    <source>
        <dbReference type="Proteomes" id="UP000000366"/>
    </source>
</evidence>
<organism evidence="1 2">
    <name type="scientific">Methylibium petroleiphilum (strain ATCC BAA-1232 / LMG 22953 / PM1)</name>
    <dbReference type="NCBI Taxonomy" id="420662"/>
    <lineage>
        <taxon>Bacteria</taxon>
        <taxon>Pseudomonadati</taxon>
        <taxon>Pseudomonadota</taxon>
        <taxon>Betaproteobacteria</taxon>
        <taxon>Burkholderiales</taxon>
        <taxon>Sphaerotilaceae</taxon>
        <taxon>Methylibium</taxon>
    </lineage>
</organism>
<accession>A2SHI7</accession>
<protein>
    <submittedName>
        <fullName evidence="1">Uncharacterized protein</fullName>
    </submittedName>
</protein>
<keyword evidence="2" id="KW-1185">Reference proteome</keyword>
<dbReference type="KEGG" id="mpt:Mpe_A2070"/>
<dbReference type="RefSeq" id="WP_011829663.1">
    <property type="nucleotide sequence ID" value="NC_008825.1"/>
</dbReference>
<dbReference type="STRING" id="420662.Mpe_A2070"/>
<dbReference type="AlphaFoldDB" id="A2SHI7"/>